<organism evidence="2 3">
    <name type="scientific">Corynebacterium diphtheriae</name>
    <dbReference type="NCBI Taxonomy" id="1717"/>
    <lineage>
        <taxon>Bacteria</taxon>
        <taxon>Bacillati</taxon>
        <taxon>Actinomycetota</taxon>
        <taxon>Actinomycetes</taxon>
        <taxon>Mycobacteriales</taxon>
        <taxon>Corynebacteriaceae</taxon>
        <taxon>Corynebacterium</taxon>
    </lineage>
</organism>
<accession>A0A0F5DCL1</accession>
<dbReference type="Proteomes" id="UP000480222">
    <property type="component" value="Unassembled WGS sequence"/>
</dbReference>
<proteinExistence type="predicted"/>
<comment type="caution">
    <text evidence="2">The sequence shown here is derived from an EMBL/GenBank/DDBJ whole genome shotgun (WGS) entry which is preliminary data.</text>
</comment>
<evidence type="ECO:0000313" key="3">
    <source>
        <dbReference type="Proteomes" id="UP000480222"/>
    </source>
</evidence>
<keyword evidence="1" id="KW-1133">Transmembrane helix</keyword>
<dbReference type="OrthoDB" id="4416682at2"/>
<dbReference type="AlphaFoldDB" id="A0A0F5DCL1"/>
<name>A0A0F5DCL1_CORDP</name>
<evidence type="ECO:0000313" key="2">
    <source>
        <dbReference type="EMBL" id="CAB0601772.1"/>
    </source>
</evidence>
<keyword evidence="1" id="KW-0472">Membrane</keyword>
<dbReference type="OMA" id="VISWLYT"/>
<protein>
    <submittedName>
        <fullName evidence="2">Uncharacterized protein</fullName>
    </submittedName>
</protein>
<dbReference type="KEGG" id="cdi:DIP1111"/>
<gene>
    <name evidence="2" type="ORF">CIP107547_01291</name>
</gene>
<feature type="transmembrane region" description="Helical" evidence="1">
    <location>
        <begin position="31"/>
        <end position="50"/>
    </location>
</feature>
<dbReference type="EMBL" id="CADDAV010000015">
    <property type="protein sequence ID" value="CAB0601772.1"/>
    <property type="molecule type" value="Genomic_DNA"/>
</dbReference>
<dbReference type="RefSeq" id="WP_003851196.1">
    <property type="nucleotide sequence ID" value="NZ_CAJDXW010000012.1"/>
</dbReference>
<evidence type="ECO:0000256" key="1">
    <source>
        <dbReference type="SAM" id="Phobius"/>
    </source>
</evidence>
<reference evidence="2 3" key="1">
    <citation type="submission" date="2020-02" db="EMBL/GenBank/DDBJ databases">
        <authorList>
            <person name="Brisse S."/>
        </authorList>
    </citation>
    <scope>NUCLEOTIDE SEQUENCE [LARGE SCALE GENOMIC DNA]</scope>
    <source>
        <strain evidence="2">CIP107547</strain>
    </source>
</reference>
<keyword evidence="1" id="KW-0812">Transmembrane</keyword>
<feature type="transmembrane region" description="Helical" evidence="1">
    <location>
        <begin position="7"/>
        <end position="25"/>
    </location>
</feature>
<sequence length="110" mass="12640">MDKLFRVVLFGAGLYYLCTAVWWWISGRNVVISWLYIGAVAILVAGAWLTRRYQKKMVAQFGEFGELSEQQRDTIRELKAGGRVVEAVRKTRVWYPSLGLVEAKKLVDEL</sequence>